<dbReference type="RefSeq" id="WP_377938223.1">
    <property type="nucleotide sequence ID" value="NZ_JBHUMF010000035.1"/>
</dbReference>
<accession>A0ABW5RXT6</accession>
<keyword evidence="2" id="KW-0560">Oxidoreductase</keyword>
<evidence type="ECO:0000256" key="1">
    <source>
        <dbReference type="ARBA" id="ARBA00009986"/>
    </source>
</evidence>
<dbReference type="InterPro" id="IPR051020">
    <property type="entry name" value="ALDH-related_metabolic_enz"/>
</dbReference>
<feature type="domain" description="Aldehyde dehydrogenase" evidence="3">
    <location>
        <begin position="16"/>
        <end position="473"/>
    </location>
</feature>
<keyword evidence="5" id="KW-1185">Reference proteome</keyword>
<proteinExistence type="inferred from homology"/>
<evidence type="ECO:0000259" key="3">
    <source>
        <dbReference type="Pfam" id="PF00171"/>
    </source>
</evidence>
<dbReference type="PANTHER" id="PTHR42991:SF1">
    <property type="entry name" value="ALDEHYDE DEHYDROGENASE"/>
    <property type="match status" value="1"/>
</dbReference>
<name>A0ABW5RXT6_9BACI</name>
<dbReference type="SUPFAM" id="SSF53720">
    <property type="entry name" value="ALDH-like"/>
    <property type="match status" value="1"/>
</dbReference>
<dbReference type="InterPro" id="IPR016162">
    <property type="entry name" value="Ald_DH_N"/>
</dbReference>
<gene>
    <name evidence="4" type="ORF">ACFSUL_20745</name>
</gene>
<dbReference type="Gene3D" id="3.40.605.10">
    <property type="entry name" value="Aldehyde Dehydrogenase, Chain A, domain 1"/>
    <property type="match status" value="1"/>
</dbReference>
<comment type="caution">
    <text evidence="4">The sequence shown here is derived from an EMBL/GenBank/DDBJ whole genome shotgun (WGS) entry which is preliminary data.</text>
</comment>
<protein>
    <submittedName>
        <fullName evidence="4">Aldehyde dehydrogenase family protein</fullName>
    </submittedName>
</protein>
<dbReference type="CDD" id="cd07149">
    <property type="entry name" value="ALDH_y4uC"/>
    <property type="match status" value="1"/>
</dbReference>
<evidence type="ECO:0000313" key="5">
    <source>
        <dbReference type="Proteomes" id="UP001597506"/>
    </source>
</evidence>
<evidence type="ECO:0000256" key="2">
    <source>
        <dbReference type="ARBA" id="ARBA00023002"/>
    </source>
</evidence>
<dbReference type="Gene3D" id="3.40.309.10">
    <property type="entry name" value="Aldehyde Dehydrogenase, Chain A, domain 2"/>
    <property type="match status" value="1"/>
</dbReference>
<dbReference type="PANTHER" id="PTHR42991">
    <property type="entry name" value="ALDEHYDE DEHYDROGENASE"/>
    <property type="match status" value="1"/>
</dbReference>
<dbReference type="EMBL" id="JBHUMF010000035">
    <property type="protein sequence ID" value="MFD2683166.1"/>
    <property type="molecule type" value="Genomic_DNA"/>
</dbReference>
<dbReference type="InterPro" id="IPR015590">
    <property type="entry name" value="Aldehyde_DH_dom"/>
</dbReference>
<comment type="similarity">
    <text evidence="1">Belongs to the aldehyde dehydrogenase family.</text>
</comment>
<dbReference type="InterPro" id="IPR016161">
    <property type="entry name" value="Ald_DH/histidinol_DH"/>
</dbReference>
<reference evidence="5" key="1">
    <citation type="journal article" date="2019" name="Int. J. Syst. Evol. Microbiol.">
        <title>The Global Catalogue of Microorganisms (GCM) 10K type strain sequencing project: providing services to taxonomists for standard genome sequencing and annotation.</title>
        <authorList>
            <consortium name="The Broad Institute Genomics Platform"/>
            <consortium name="The Broad Institute Genome Sequencing Center for Infectious Disease"/>
            <person name="Wu L."/>
            <person name="Ma J."/>
        </authorList>
    </citation>
    <scope>NUCLEOTIDE SEQUENCE [LARGE SCALE GENOMIC DNA]</scope>
    <source>
        <strain evidence="5">KCTC 3913</strain>
    </source>
</reference>
<dbReference type="Pfam" id="PF00171">
    <property type="entry name" value="Aldedh"/>
    <property type="match status" value="1"/>
</dbReference>
<organism evidence="4 5">
    <name type="scientific">Bacillus seohaeanensis</name>
    <dbReference type="NCBI Taxonomy" id="284580"/>
    <lineage>
        <taxon>Bacteria</taxon>
        <taxon>Bacillati</taxon>
        <taxon>Bacillota</taxon>
        <taxon>Bacilli</taxon>
        <taxon>Bacillales</taxon>
        <taxon>Bacillaceae</taxon>
        <taxon>Bacillus</taxon>
    </lineage>
</organism>
<sequence length="480" mass="52181">MATQLTGQRMFLAGKWVKCDRVIEVRDPQDNSVIDTVPAASAEDMKKCIEEAKEGAKTAASMPVHERMKIVNAAADYIEKNAEKYARTIAREGSKTIREATKEVERCIQTLRISAEEARRIHGETIPFDQMPGSENRVGYYYRFPIGIIGAITPFNDPLNLVAHKVGPAIASGNAIIVKPATVTPLSALLLAEAFAEAGLPPKVLSVITGYGSEIGDTLVTHPAVRMITFTGGLDAGEEISRKAGLKKISMELGSNSPVIVLEDADVEEAVESTVSGAFWAAGQNCLGVQRIYIQESIMDEFEKSFVERTNQYRVGDKQSELTDMGPLINEKEAIRVEHLVNEAADKGAYILTGGERKDAFYSPTVLANVPEDCTIAKEEVFGPVVLLYPVADLDAAIQKSNDVNYGLQAGIFTKNIEKAYKAIAKMDVGGIMINDSSDYRIDAMPFGGVKKSGLGREGISFSIQEMTEPKVVCFKLTND</sequence>
<evidence type="ECO:0000313" key="4">
    <source>
        <dbReference type="EMBL" id="MFD2683166.1"/>
    </source>
</evidence>
<dbReference type="Proteomes" id="UP001597506">
    <property type="component" value="Unassembled WGS sequence"/>
</dbReference>
<dbReference type="InterPro" id="IPR016163">
    <property type="entry name" value="Ald_DH_C"/>
</dbReference>